<proteinExistence type="predicted"/>
<gene>
    <name evidence="2" type="ORF">CY34DRAFT_18464</name>
</gene>
<reference evidence="2 3" key="1">
    <citation type="submission" date="2014-04" db="EMBL/GenBank/DDBJ databases">
        <authorList>
            <consortium name="DOE Joint Genome Institute"/>
            <person name="Kuo A."/>
            <person name="Ruytinx J."/>
            <person name="Rineau F."/>
            <person name="Colpaert J."/>
            <person name="Kohler A."/>
            <person name="Nagy L.G."/>
            <person name="Floudas D."/>
            <person name="Copeland A."/>
            <person name="Barry K.W."/>
            <person name="Cichocki N."/>
            <person name="Veneault-Fourrey C."/>
            <person name="LaButti K."/>
            <person name="Lindquist E.A."/>
            <person name="Lipzen A."/>
            <person name="Lundell T."/>
            <person name="Morin E."/>
            <person name="Murat C."/>
            <person name="Sun H."/>
            <person name="Tunlid A."/>
            <person name="Henrissat B."/>
            <person name="Grigoriev I.V."/>
            <person name="Hibbett D.S."/>
            <person name="Martin F."/>
            <person name="Nordberg H.P."/>
            <person name="Cantor M.N."/>
            <person name="Hua S.X."/>
        </authorList>
    </citation>
    <scope>NUCLEOTIDE SEQUENCE [LARGE SCALE GENOMIC DNA]</scope>
    <source>
        <strain evidence="2 3">UH-Slu-Lm8-n1</strain>
    </source>
</reference>
<dbReference type="STRING" id="930992.A0A0D0AML5"/>
<reference evidence="3" key="2">
    <citation type="submission" date="2015-01" db="EMBL/GenBank/DDBJ databases">
        <title>Evolutionary Origins and Diversification of the Mycorrhizal Mutualists.</title>
        <authorList>
            <consortium name="DOE Joint Genome Institute"/>
            <consortium name="Mycorrhizal Genomics Consortium"/>
            <person name="Kohler A."/>
            <person name="Kuo A."/>
            <person name="Nagy L.G."/>
            <person name="Floudas D."/>
            <person name="Copeland A."/>
            <person name="Barry K.W."/>
            <person name="Cichocki N."/>
            <person name="Veneault-Fourrey C."/>
            <person name="LaButti K."/>
            <person name="Lindquist E.A."/>
            <person name="Lipzen A."/>
            <person name="Lundell T."/>
            <person name="Morin E."/>
            <person name="Murat C."/>
            <person name="Riley R."/>
            <person name="Ohm R."/>
            <person name="Sun H."/>
            <person name="Tunlid A."/>
            <person name="Henrissat B."/>
            <person name="Grigoriev I.V."/>
            <person name="Hibbett D.S."/>
            <person name="Martin F."/>
        </authorList>
    </citation>
    <scope>NUCLEOTIDE SEQUENCE [LARGE SCALE GENOMIC DNA]</scope>
    <source>
        <strain evidence="3">UH-Slu-Lm8-n1</strain>
    </source>
</reference>
<feature type="compositionally biased region" description="Basic residues" evidence="1">
    <location>
        <begin position="1"/>
        <end position="15"/>
    </location>
</feature>
<dbReference type="InParanoid" id="A0A0D0AML5"/>
<name>A0A0D0AML5_9AGAM</name>
<feature type="region of interest" description="Disordered" evidence="1">
    <location>
        <begin position="331"/>
        <end position="351"/>
    </location>
</feature>
<feature type="region of interest" description="Disordered" evidence="1">
    <location>
        <begin position="375"/>
        <end position="400"/>
    </location>
</feature>
<feature type="region of interest" description="Disordered" evidence="1">
    <location>
        <begin position="1"/>
        <end position="20"/>
    </location>
</feature>
<dbReference type="EMBL" id="KN835978">
    <property type="protein sequence ID" value="KIK33283.1"/>
    <property type="molecule type" value="Genomic_DNA"/>
</dbReference>
<dbReference type="HOGENOM" id="CLU_539889_0_0_1"/>
<accession>A0A0D0AML5</accession>
<protein>
    <submittedName>
        <fullName evidence="2">Uncharacterized protein</fullName>
    </submittedName>
</protein>
<sequence>MSTPGLKKKSRRTREQRKISAAHTAEMWKEVGDARGAYMVTIADLAEKYHTSLEWMSKQFFLGGKLLKSSRKVSVFNAVVRREIAKRKENGILDGRKTLAIVSRELKESGEWKNLTQEEEDELMDDIQLETVSKASIKVHAKDVATEIAKTMGNIDPEIIGLEKRTGCNVFWGLTRNTSNDNFGPRSYASDPVKNACLALFKLTPEQIVVNVDAYIASGVEGVVRTSGARQTTLLKKEIRDIVRTSMEEILSTRGVSATQMPQVAYHNHERFVRAWGIELVGWTEGTITNPGEITSSVALRRLHNALKTGLCYWRELTDEELATRKEAHEQRIISGEEQPRATRRDKGKRKCVSVSAKSKAIIEDEDSEYENLANRASNNNSPTPTPPLPAINNGAGSLSQSDSLRDILNNNQDVSERSPALIEGAQRYPDLVGGTASVMGPDDQIPSFLEGMANNDQHGPLNIFQPWNTSGWNSATKDPEQLAQEYHQVEQETDVFMRRLGLIS</sequence>
<evidence type="ECO:0000256" key="1">
    <source>
        <dbReference type="SAM" id="MobiDB-lite"/>
    </source>
</evidence>
<keyword evidence="3" id="KW-1185">Reference proteome</keyword>
<evidence type="ECO:0000313" key="3">
    <source>
        <dbReference type="Proteomes" id="UP000054485"/>
    </source>
</evidence>
<dbReference type="OrthoDB" id="3253416at2759"/>
<dbReference type="AlphaFoldDB" id="A0A0D0AML5"/>
<evidence type="ECO:0000313" key="2">
    <source>
        <dbReference type="EMBL" id="KIK33283.1"/>
    </source>
</evidence>
<organism evidence="2 3">
    <name type="scientific">Suillus luteus UH-Slu-Lm8-n1</name>
    <dbReference type="NCBI Taxonomy" id="930992"/>
    <lineage>
        <taxon>Eukaryota</taxon>
        <taxon>Fungi</taxon>
        <taxon>Dikarya</taxon>
        <taxon>Basidiomycota</taxon>
        <taxon>Agaricomycotina</taxon>
        <taxon>Agaricomycetes</taxon>
        <taxon>Agaricomycetidae</taxon>
        <taxon>Boletales</taxon>
        <taxon>Suillineae</taxon>
        <taxon>Suillaceae</taxon>
        <taxon>Suillus</taxon>
    </lineage>
</organism>
<dbReference type="Proteomes" id="UP000054485">
    <property type="component" value="Unassembled WGS sequence"/>
</dbReference>